<reference evidence="2" key="1">
    <citation type="submission" date="2021-04" db="EMBL/GenBank/DDBJ databases">
        <authorList>
            <person name="Chebbi M.A.C M."/>
        </authorList>
    </citation>
    <scope>NUCLEOTIDE SEQUENCE</scope>
</reference>
<feature type="domain" description="BTB" evidence="1">
    <location>
        <begin position="130"/>
        <end position="196"/>
    </location>
</feature>
<protein>
    <submittedName>
        <fullName evidence="2">Similar to spop-b: Speckle-type POZ protein B (Xenopus laevis)</fullName>
    </submittedName>
</protein>
<sequence length="293" mass="33708">MKRGYTSVNSSCTKYEWRISNLDLHLRASNTGLNSYLSSPPFSAVDADRVHTMMKKDHLLFDSVERTVLELSKKKLLENESKNIPNNSLTVGLELTIYESCNNSTEDFFVPSKRPMSEDYKTLYSSKIGSDVLINVDGQKFSAHKTILIARSVIFTSKFLMETDKEIKELELQDITPNNFEKLLEFIYTDEVRDLDIHAYDLLEAANKYLIQTLKDLCEESISRTLSETNVFKALRLADRLNSKSLLKCVMDFIYLNINDLIETQDYLKLENENPDLAFRLLKNSLILVGKDK</sequence>
<dbReference type="Gene3D" id="3.30.710.10">
    <property type="entry name" value="Potassium Channel Kv1.1, Chain A"/>
    <property type="match status" value="1"/>
</dbReference>
<dbReference type="EMBL" id="CAJNRD030001108">
    <property type="protein sequence ID" value="CAG5073109.1"/>
    <property type="molecule type" value="Genomic_DNA"/>
</dbReference>
<dbReference type="OrthoDB" id="7628309at2759"/>
<dbReference type="AlphaFoldDB" id="A0A8J2E9Y3"/>
<comment type="caution">
    <text evidence="2">The sequence shown here is derived from an EMBL/GenBank/DDBJ whole genome shotgun (WGS) entry which is preliminary data.</text>
</comment>
<dbReference type="PANTHER" id="PTHR24413">
    <property type="entry name" value="SPECKLE-TYPE POZ PROTEIN"/>
    <property type="match status" value="1"/>
</dbReference>
<dbReference type="InterPro" id="IPR000210">
    <property type="entry name" value="BTB/POZ_dom"/>
</dbReference>
<dbReference type="CDD" id="cd14733">
    <property type="entry name" value="BACK"/>
    <property type="match status" value="1"/>
</dbReference>
<dbReference type="Gene3D" id="1.25.40.420">
    <property type="match status" value="1"/>
</dbReference>
<dbReference type="InterPro" id="IPR011333">
    <property type="entry name" value="SKP1/BTB/POZ_sf"/>
</dbReference>
<dbReference type="Pfam" id="PF00651">
    <property type="entry name" value="BTB"/>
    <property type="match status" value="1"/>
</dbReference>
<dbReference type="PROSITE" id="PS50097">
    <property type="entry name" value="BTB"/>
    <property type="match status" value="1"/>
</dbReference>
<gene>
    <name evidence="2" type="ORF">HICCMSTLAB_LOCUS230</name>
</gene>
<evidence type="ECO:0000313" key="3">
    <source>
        <dbReference type="Proteomes" id="UP000786811"/>
    </source>
</evidence>
<accession>A0A8J2E9Y3</accession>
<keyword evidence="3" id="KW-1185">Reference proteome</keyword>
<dbReference type="SMART" id="SM00225">
    <property type="entry name" value="BTB"/>
    <property type="match status" value="1"/>
</dbReference>
<organism evidence="2 3">
    <name type="scientific">Cotesia congregata</name>
    <name type="common">Parasitoid wasp</name>
    <name type="synonym">Apanteles congregatus</name>
    <dbReference type="NCBI Taxonomy" id="51543"/>
    <lineage>
        <taxon>Eukaryota</taxon>
        <taxon>Metazoa</taxon>
        <taxon>Ecdysozoa</taxon>
        <taxon>Arthropoda</taxon>
        <taxon>Hexapoda</taxon>
        <taxon>Insecta</taxon>
        <taxon>Pterygota</taxon>
        <taxon>Neoptera</taxon>
        <taxon>Endopterygota</taxon>
        <taxon>Hymenoptera</taxon>
        <taxon>Apocrita</taxon>
        <taxon>Ichneumonoidea</taxon>
        <taxon>Braconidae</taxon>
        <taxon>Microgastrinae</taxon>
        <taxon>Cotesia</taxon>
    </lineage>
</organism>
<name>A0A8J2E9Y3_COTCN</name>
<proteinExistence type="predicted"/>
<evidence type="ECO:0000313" key="2">
    <source>
        <dbReference type="EMBL" id="CAG5073109.1"/>
    </source>
</evidence>
<evidence type="ECO:0000259" key="1">
    <source>
        <dbReference type="PROSITE" id="PS50097"/>
    </source>
</evidence>
<dbReference type="Proteomes" id="UP000786811">
    <property type="component" value="Unassembled WGS sequence"/>
</dbReference>
<dbReference type="SUPFAM" id="SSF54695">
    <property type="entry name" value="POZ domain"/>
    <property type="match status" value="1"/>
</dbReference>